<dbReference type="SUPFAM" id="SSF47576">
    <property type="entry name" value="Calponin-homology domain, CH-domain"/>
    <property type="match status" value="1"/>
</dbReference>
<dbReference type="AlphaFoldDB" id="A0AAN9Z6C6"/>
<gene>
    <name evidence="13" type="ORF">R5R35_004382</name>
</gene>
<evidence type="ECO:0000259" key="12">
    <source>
        <dbReference type="PROSITE" id="PS51230"/>
    </source>
</evidence>
<dbReference type="PANTHER" id="PTHR10623">
    <property type="entry name" value="MICROTUBULE-ASSOCIATED PROTEIN RP/EB FAMILY MEMBER"/>
    <property type="match status" value="1"/>
</dbReference>
<name>A0AAN9Z6C6_9ORTH</name>
<evidence type="ECO:0000256" key="4">
    <source>
        <dbReference type="ARBA" id="ARBA00022618"/>
    </source>
</evidence>
<evidence type="ECO:0000256" key="5">
    <source>
        <dbReference type="ARBA" id="ARBA00022701"/>
    </source>
</evidence>
<dbReference type="GO" id="GO:0051301">
    <property type="term" value="P:cell division"/>
    <property type="evidence" value="ECO:0007669"/>
    <property type="project" value="UniProtKB-KW"/>
</dbReference>
<dbReference type="GO" id="GO:0008017">
    <property type="term" value="F:microtubule binding"/>
    <property type="evidence" value="ECO:0007669"/>
    <property type="project" value="InterPro"/>
</dbReference>
<dbReference type="InterPro" id="IPR004953">
    <property type="entry name" value="EB1_C"/>
</dbReference>
<comment type="similarity">
    <text evidence="2">Belongs to the MAPRE family.</text>
</comment>
<evidence type="ECO:0000256" key="2">
    <source>
        <dbReference type="ARBA" id="ARBA00010729"/>
    </source>
</evidence>
<dbReference type="Proteomes" id="UP001378592">
    <property type="component" value="Unassembled WGS sequence"/>
</dbReference>
<dbReference type="Gene3D" id="1.20.5.1430">
    <property type="match status" value="1"/>
</dbReference>
<dbReference type="InterPro" id="IPR027328">
    <property type="entry name" value="MAPRE"/>
</dbReference>
<keyword evidence="7" id="KW-0206">Cytoskeleton</keyword>
<keyword evidence="6" id="KW-0498">Mitosis</keyword>
<evidence type="ECO:0000313" key="14">
    <source>
        <dbReference type="Proteomes" id="UP001378592"/>
    </source>
</evidence>
<evidence type="ECO:0000256" key="7">
    <source>
        <dbReference type="ARBA" id="ARBA00023212"/>
    </source>
</evidence>
<sequence>MAVNVYSTNVTSENLSRHDMLAWVNDCLSSSFTKIEELCTGAAYCQFMDMLFPGTVVLKRIKFKTNLEHEYIQNFKILQAAFKKMNVDKVIPVDKLIKGRFQDNFEFLQWFKKFFDANYDGREYDGFEARGGIPLGSGSQNGSLHQLPVVPVLATRPTRPQARPAVMRQPGNAGPTCGNSALSMMPGPKVQQPTRPQNRTVGSASNTKSNDSSKIEELNAQLVDLKLTMSGLEKERDFYFGKLRDIELMCQEDDNEKNPIVAKILDILYAVEDGFAPPDEQEALPEDEVY</sequence>
<dbReference type="InterPro" id="IPR036872">
    <property type="entry name" value="CH_dom_sf"/>
</dbReference>
<dbReference type="InterPro" id="IPR001715">
    <property type="entry name" value="CH_dom"/>
</dbReference>
<reference evidence="13 14" key="1">
    <citation type="submission" date="2024-03" db="EMBL/GenBank/DDBJ databases">
        <title>The genome assembly and annotation of the cricket Gryllus longicercus Weissman &amp; Gray.</title>
        <authorList>
            <person name="Szrajer S."/>
            <person name="Gray D."/>
            <person name="Ylla G."/>
        </authorList>
    </citation>
    <scope>NUCLEOTIDE SEQUENCE [LARGE SCALE GENOMIC DNA]</scope>
    <source>
        <strain evidence="13">DAG 2021-001</strain>
        <tissue evidence="13">Whole body minus gut</tissue>
    </source>
</reference>
<dbReference type="Pfam" id="PF03271">
    <property type="entry name" value="EB1"/>
    <property type="match status" value="1"/>
</dbReference>
<dbReference type="FunFam" id="1.10.418.10:FF:000007">
    <property type="entry name" value="Microtubule-associated protein, RP/EB family, member 2"/>
    <property type="match status" value="1"/>
</dbReference>
<dbReference type="EMBL" id="JAZDUA010000234">
    <property type="protein sequence ID" value="KAK7863310.1"/>
    <property type="molecule type" value="Genomic_DNA"/>
</dbReference>
<evidence type="ECO:0000256" key="8">
    <source>
        <dbReference type="ARBA" id="ARBA00023306"/>
    </source>
</evidence>
<dbReference type="PROSITE" id="PS50021">
    <property type="entry name" value="CH"/>
    <property type="match status" value="1"/>
</dbReference>
<feature type="domain" description="EB1 C-terminal" evidence="12">
    <location>
        <begin position="207"/>
        <end position="277"/>
    </location>
</feature>
<organism evidence="13 14">
    <name type="scientific">Gryllus longicercus</name>
    <dbReference type="NCBI Taxonomy" id="2509291"/>
    <lineage>
        <taxon>Eukaryota</taxon>
        <taxon>Metazoa</taxon>
        <taxon>Ecdysozoa</taxon>
        <taxon>Arthropoda</taxon>
        <taxon>Hexapoda</taxon>
        <taxon>Insecta</taxon>
        <taxon>Pterygota</taxon>
        <taxon>Neoptera</taxon>
        <taxon>Polyneoptera</taxon>
        <taxon>Orthoptera</taxon>
        <taxon>Ensifera</taxon>
        <taxon>Gryllidea</taxon>
        <taxon>Grylloidea</taxon>
        <taxon>Gryllidae</taxon>
        <taxon>Gryllinae</taxon>
        <taxon>Gryllus</taxon>
    </lineage>
</organism>
<dbReference type="GO" id="GO:0005874">
    <property type="term" value="C:microtubule"/>
    <property type="evidence" value="ECO:0007669"/>
    <property type="project" value="UniProtKB-KW"/>
</dbReference>
<dbReference type="Gene3D" id="1.10.418.10">
    <property type="entry name" value="Calponin-like domain"/>
    <property type="match status" value="1"/>
</dbReference>
<evidence type="ECO:0000256" key="10">
    <source>
        <dbReference type="SAM" id="MobiDB-lite"/>
    </source>
</evidence>
<keyword evidence="4" id="KW-0132">Cell division</keyword>
<evidence type="ECO:0000256" key="3">
    <source>
        <dbReference type="ARBA" id="ARBA00022490"/>
    </source>
</evidence>
<evidence type="ECO:0000256" key="1">
    <source>
        <dbReference type="ARBA" id="ARBA00004245"/>
    </source>
</evidence>
<evidence type="ECO:0000256" key="9">
    <source>
        <dbReference type="PROSITE-ProRule" id="PRU00576"/>
    </source>
</evidence>
<feature type="compositionally biased region" description="Polar residues" evidence="10">
    <location>
        <begin position="191"/>
        <end position="210"/>
    </location>
</feature>
<feature type="region of interest" description="Disordered" evidence="10">
    <location>
        <begin position="160"/>
        <end position="214"/>
    </location>
</feature>
<dbReference type="PROSITE" id="PS51230">
    <property type="entry name" value="EB1_C"/>
    <property type="match status" value="1"/>
</dbReference>
<keyword evidence="14" id="KW-1185">Reference proteome</keyword>
<dbReference type="InterPro" id="IPR036133">
    <property type="entry name" value="EB1_C_sf"/>
</dbReference>
<proteinExistence type="inferred from homology"/>
<dbReference type="SUPFAM" id="SSF140612">
    <property type="entry name" value="EB1 dimerisation domain-like"/>
    <property type="match status" value="1"/>
</dbReference>
<evidence type="ECO:0000259" key="11">
    <source>
        <dbReference type="PROSITE" id="PS50021"/>
    </source>
</evidence>
<feature type="domain" description="Calponin-homology (CH)" evidence="11">
    <location>
        <begin position="14"/>
        <end position="116"/>
    </location>
</feature>
<evidence type="ECO:0008006" key="15">
    <source>
        <dbReference type="Google" id="ProtNLM"/>
    </source>
</evidence>
<accession>A0AAN9Z6C6</accession>
<keyword evidence="5 9" id="KW-0493">Microtubule</keyword>
<dbReference type="Pfam" id="PF00307">
    <property type="entry name" value="CH"/>
    <property type="match status" value="1"/>
</dbReference>
<evidence type="ECO:0000256" key="6">
    <source>
        <dbReference type="ARBA" id="ARBA00022776"/>
    </source>
</evidence>
<keyword evidence="3" id="KW-0963">Cytoplasm</keyword>
<comment type="subcellular location">
    <subcellularLocation>
        <location evidence="1">Cytoplasm</location>
        <location evidence="1">Cytoskeleton</location>
    </subcellularLocation>
</comment>
<evidence type="ECO:0000313" key="13">
    <source>
        <dbReference type="EMBL" id="KAK7863310.1"/>
    </source>
</evidence>
<protein>
    <recommendedName>
        <fullName evidence="15">Microtubule-associated protein RP/EB family member 1</fullName>
    </recommendedName>
</protein>
<dbReference type="FunFam" id="1.20.5.1430:FF:000005">
    <property type="entry name" value="Eb1, isoform E"/>
    <property type="match status" value="1"/>
</dbReference>
<keyword evidence="8" id="KW-0131">Cell cycle</keyword>
<comment type="caution">
    <text evidence="13">The sequence shown here is derived from an EMBL/GenBank/DDBJ whole genome shotgun (WGS) entry which is preliminary data.</text>
</comment>